<keyword evidence="3" id="KW-1185">Reference proteome</keyword>
<dbReference type="Proteomes" id="UP001470230">
    <property type="component" value="Unassembled WGS sequence"/>
</dbReference>
<protein>
    <submittedName>
        <fullName evidence="2">Uncharacterized protein</fullName>
    </submittedName>
</protein>
<feature type="region of interest" description="Disordered" evidence="1">
    <location>
        <begin position="279"/>
        <end position="311"/>
    </location>
</feature>
<sequence length="475" mass="55564">MDKSSVTSNSKSYIQKESNLVSYDSTDPIALDNLTNNLNNNDGMNSVDGEIESYMTNNYQIFEEEEEERFDDFENNININNFDDEEIKKLINNMQLNDEEEENFNITQITSDTYLNDTFTKTEEEDSCTLKINSNNETRNIYSEEEEDKNIFKMTLTNETHNIHDSGKEHHISCEFDNINSSNRVNSFLKSNSDSNHQSFFSEKEEEEEEAEISLEIQATNHFHQANEEEEEEDSFIFETTDSNVKPNYIDDDHVDLITDNDEDTIKLFKKLDNMDLDLSKIENPSDDNKIEEEEEEGDQNQFQEEEEKKDDVFSLSNYDMTMDQDTKELFDVINKLQIDKLSEKEKPLQIFDPAIVNEELSTKDHFVEKQFNFQDSFVYRDVEADMKPFKQRGNKRNVYQDLHSFDCAALVIDPSTLDNEINNYTTPNFNKYDEAAIITARTEDAPIPEYEILTQYPGEMESLILQAYLDFNDL</sequence>
<evidence type="ECO:0000313" key="2">
    <source>
        <dbReference type="EMBL" id="KAK8897277.1"/>
    </source>
</evidence>
<accession>A0ABR2L1Q0</accession>
<feature type="compositionally biased region" description="Acidic residues" evidence="1">
    <location>
        <begin position="290"/>
        <end position="309"/>
    </location>
</feature>
<evidence type="ECO:0000313" key="3">
    <source>
        <dbReference type="Proteomes" id="UP001470230"/>
    </source>
</evidence>
<comment type="caution">
    <text evidence="2">The sequence shown here is derived from an EMBL/GenBank/DDBJ whole genome shotgun (WGS) entry which is preliminary data.</text>
</comment>
<proteinExistence type="predicted"/>
<organism evidence="2 3">
    <name type="scientific">Tritrichomonas musculus</name>
    <dbReference type="NCBI Taxonomy" id="1915356"/>
    <lineage>
        <taxon>Eukaryota</taxon>
        <taxon>Metamonada</taxon>
        <taxon>Parabasalia</taxon>
        <taxon>Tritrichomonadida</taxon>
        <taxon>Tritrichomonadidae</taxon>
        <taxon>Tritrichomonas</taxon>
    </lineage>
</organism>
<dbReference type="EMBL" id="JAPFFF010000002">
    <property type="protein sequence ID" value="KAK8897277.1"/>
    <property type="molecule type" value="Genomic_DNA"/>
</dbReference>
<evidence type="ECO:0000256" key="1">
    <source>
        <dbReference type="SAM" id="MobiDB-lite"/>
    </source>
</evidence>
<name>A0ABR2L1Q0_9EUKA</name>
<reference evidence="2 3" key="1">
    <citation type="submission" date="2024-04" db="EMBL/GenBank/DDBJ databases">
        <title>Tritrichomonas musculus Genome.</title>
        <authorList>
            <person name="Alves-Ferreira E."/>
            <person name="Grigg M."/>
            <person name="Lorenzi H."/>
            <person name="Galac M."/>
        </authorList>
    </citation>
    <scope>NUCLEOTIDE SEQUENCE [LARGE SCALE GENOMIC DNA]</scope>
    <source>
        <strain evidence="2 3">EAF2021</strain>
    </source>
</reference>
<gene>
    <name evidence="2" type="ORF">M9Y10_015217</name>
</gene>